<reference evidence="1" key="1">
    <citation type="submission" date="2023-03" db="EMBL/GenBank/DDBJ databases">
        <title>Massive genome expansion in bonnet fungi (Mycena s.s.) driven by repeated elements and novel gene families across ecological guilds.</title>
        <authorList>
            <consortium name="Lawrence Berkeley National Laboratory"/>
            <person name="Harder C.B."/>
            <person name="Miyauchi S."/>
            <person name="Viragh M."/>
            <person name="Kuo A."/>
            <person name="Thoen E."/>
            <person name="Andreopoulos B."/>
            <person name="Lu D."/>
            <person name="Skrede I."/>
            <person name="Drula E."/>
            <person name="Henrissat B."/>
            <person name="Morin E."/>
            <person name="Kohler A."/>
            <person name="Barry K."/>
            <person name="LaButti K."/>
            <person name="Morin E."/>
            <person name="Salamov A."/>
            <person name="Lipzen A."/>
            <person name="Mereny Z."/>
            <person name="Hegedus B."/>
            <person name="Baldrian P."/>
            <person name="Stursova M."/>
            <person name="Weitz H."/>
            <person name="Taylor A."/>
            <person name="Grigoriev I.V."/>
            <person name="Nagy L.G."/>
            <person name="Martin F."/>
            <person name="Kauserud H."/>
        </authorList>
    </citation>
    <scope>NUCLEOTIDE SEQUENCE</scope>
    <source>
        <strain evidence="1">CBHHK188m</strain>
    </source>
</reference>
<evidence type="ECO:0008006" key="3">
    <source>
        <dbReference type="Google" id="ProtNLM"/>
    </source>
</evidence>
<organism evidence="1 2">
    <name type="scientific">Mycena maculata</name>
    <dbReference type="NCBI Taxonomy" id="230809"/>
    <lineage>
        <taxon>Eukaryota</taxon>
        <taxon>Fungi</taxon>
        <taxon>Dikarya</taxon>
        <taxon>Basidiomycota</taxon>
        <taxon>Agaricomycotina</taxon>
        <taxon>Agaricomycetes</taxon>
        <taxon>Agaricomycetidae</taxon>
        <taxon>Agaricales</taxon>
        <taxon>Marasmiineae</taxon>
        <taxon>Mycenaceae</taxon>
        <taxon>Mycena</taxon>
    </lineage>
</organism>
<keyword evidence="2" id="KW-1185">Reference proteome</keyword>
<gene>
    <name evidence="1" type="ORF">DFH07DRAFT_1062639</name>
</gene>
<sequence>MFKLKVALGRHRGGSVLCLKFELGLEKGEEDPEQDLWTERAGEDALVHRELRAVLRWHGGGVLDMRIDERYIVSCSKDAAIRVWARDTLALHCTLRGHEGPVNAMGLQSGNASERIAPRGTASAIAGASHDIIGNYFIAGPSTTSAGDDYFQMNANQDVFASGDFLDSNVDGVLNGAAANTVGSAAVLSSPWNSGSTGLATLTAAEARHSRVWLLSLGTRGAIITDQASTGLSNNGFGTL</sequence>
<accession>A0AAD7N6M5</accession>
<name>A0AAD7N6M5_9AGAR</name>
<dbReference type="InterPro" id="IPR036322">
    <property type="entry name" value="WD40_repeat_dom_sf"/>
</dbReference>
<evidence type="ECO:0000313" key="1">
    <source>
        <dbReference type="EMBL" id="KAJ7747939.1"/>
    </source>
</evidence>
<proteinExistence type="predicted"/>
<evidence type="ECO:0000313" key="2">
    <source>
        <dbReference type="Proteomes" id="UP001215280"/>
    </source>
</evidence>
<protein>
    <recommendedName>
        <fullName evidence="3">WD40 repeat-like protein</fullName>
    </recommendedName>
</protein>
<dbReference type="EMBL" id="JARJLG010000092">
    <property type="protein sequence ID" value="KAJ7747939.1"/>
    <property type="molecule type" value="Genomic_DNA"/>
</dbReference>
<dbReference type="Proteomes" id="UP001215280">
    <property type="component" value="Unassembled WGS sequence"/>
</dbReference>
<dbReference type="SUPFAM" id="SSF50978">
    <property type="entry name" value="WD40 repeat-like"/>
    <property type="match status" value="1"/>
</dbReference>
<dbReference type="InterPro" id="IPR015943">
    <property type="entry name" value="WD40/YVTN_repeat-like_dom_sf"/>
</dbReference>
<dbReference type="AlphaFoldDB" id="A0AAD7N6M5"/>
<dbReference type="Gene3D" id="2.130.10.10">
    <property type="entry name" value="YVTN repeat-like/Quinoprotein amine dehydrogenase"/>
    <property type="match status" value="1"/>
</dbReference>
<comment type="caution">
    <text evidence="1">The sequence shown here is derived from an EMBL/GenBank/DDBJ whole genome shotgun (WGS) entry which is preliminary data.</text>
</comment>